<dbReference type="RefSeq" id="XP_024350856.1">
    <property type="nucleotide sequence ID" value="XM_024494671.1"/>
</dbReference>
<name>U6JD50_ECHGR</name>
<dbReference type="EMBL" id="LK028585">
    <property type="protein sequence ID" value="CDS21960.1"/>
    <property type="molecule type" value="Genomic_DNA"/>
</dbReference>
<reference evidence="5" key="4">
    <citation type="submission" date="2020-10" db="UniProtKB">
        <authorList>
            <consortium name="WormBaseParasite"/>
        </authorList>
    </citation>
    <scope>IDENTIFICATION</scope>
</reference>
<evidence type="ECO:0000313" key="5">
    <source>
        <dbReference type="WBParaSite" id="EgrG_002023500"/>
    </source>
</evidence>
<organism evidence="2 3">
    <name type="scientific">Echinococcus granulosus</name>
    <name type="common">Hydatid tapeworm</name>
    <dbReference type="NCBI Taxonomy" id="6210"/>
    <lineage>
        <taxon>Eukaryota</taxon>
        <taxon>Metazoa</taxon>
        <taxon>Spiralia</taxon>
        <taxon>Lophotrochozoa</taxon>
        <taxon>Platyhelminthes</taxon>
        <taxon>Cestoda</taxon>
        <taxon>Eucestoda</taxon>
        <taxon>Cyclophyllidea</taxon>
        <taxon>Taeniidae</taxon>
        <taxon>Echinococcus</taxon>
        <taxon>Echinococcus granulosus group</taxon>
    </lineage>
</organism>
<reference evidence="1" key="3">
    <citation type="submission" date="2014-06" db="EMBL/GenBank/DDBJ databases">
        <authorList>
            <person name="Aslett M."/>
        </authorList>
    </citation>
    <scope>NUCLEOTIDE SEQUENCE</scope>
</reference>
<gene>
    <name evidence="2 5" type="ORF">EGR_05422</name>
    <name evidence="1" type="ORF">EgrG_002023500</name>
</gene>
<dbReference type="AlphaFoldDB" id="U6JD50"/>
<evidence type="ECO:0000313" key="1">
    <source>
        <dbReference type="EMBL" id="CDS21960.1"/>
    </source>
</evidence>
<dbReference type="GeneID" id="36341137"/>
<dbReference type="EMBL" id="APAU02000040">
    <property type="protein sequence ID" value="EUB59660.1"/>
    <property type="molecule type" value="Genomic_DNA"/>
</dbReference>
<evidence type="ECO:0000313" key="2">
    <source>
        <dbReference type="EMBL" id="EUB59660.1"/>
    </source>
</evidence>
<reference evidence="1 4" key="2">
    <citation type="journal article" date="2013" name="Nature">
        <title>The genomes of four tapeworm species reveal adaptations to parasitism.</title>
        <authorList>
            <person name="Tsai I.J."/>
            <person name="Zarowiecki M."/>
            <person name="Holroyd N."/>
            <person name="Garciarrubio A."/>
            <person name="Sanchez-Flores A."/>
            <person name="Brooks K.L."/>
            <person name="Tracey A."/>
            <person name="Bobes R.J."/>
            <person name="Fragoso G."/>
            <person name="Sciutto E."/>
            <person name="Aslett M."/>
            <person name="Beasley H."/>
            <person name="Bennett H.M."/>
            <person name="Cai J."/>
            <person name="Camicia F."/>
            <person name="Clark R."/>
            <person name="Cucher M."/>
            <person name="De Silva N."/>
            <person name="Day T.A."/>
            <person name="Deplazes P."/>
            <person name="Estrada K."/>
            <person name="Fernandez C."/>
            <person name="Holland P.W."/>
            <person name="Hou J."/>
            <person name="Hu S."/>
            <person name="Huckvale T."/>
            <person name="Hung S.S."/>
            <person name="Kamenetzky L."/>
            <person name="Keane J.A."/>
            <person name="Kiss F."/>
            <person name="Koziol U."/>
            <person name="Lambert O."/>
            <person name="Liu K."/>
            <person name="Luo X."/>
            <person name="Luo Y."/>
            <person name="Macchiaroli N."/>
            <person name="Nichol S."/>
            <person name="Paps J."/>
            <person name="Parkinson J."/>
            <person name="Pouchkina-Stantcheva N."/>
            <person name="Riddiford N."/>
            <person name="Rosenzvit M."/>
            <person name="Salinas G."/>
            <person name="Wasmuth J.D."/>
            <person name="Zamanian M."/>
            <person name="Zheng Y."/>
            <person name="Cai X."/>
            <person name="Soberon X."/>
            <person name="Olson P.D."/>
            <person name="Laclette J.P."/>
            <person name="Brehm K."/>
            <person name="Berriman M."/>
            <person name="Garciarrubio A."/>
            <person name="Bobes R.J."/>
            <person name="Fragoso G."/>
            <person name="Sanchez-Flores A."/>
            <person name="Estrada K."/>
            <person name="Cevallos M.A."/>
            <person name="Morett E."/>
            <person name="Gonzalez V."/>
            <person name="Portillo T."/>
            <person name="Ochoa-Leyva A."/>
            <person name="Jose M.V."/>
            <person name="Sciutto E."/>
            <person name="Landa A."/>
            <person name="Jimenez L."/>
            <person name="Valdes V."/>
            <person name="Carrero J.C."/>
            <person name="Larralde C."/>
            <person name="Morales-Montor J."/>
            <person name="Limon-Lason J."/>
            <person name="Soberon X."/>
            <person name="Laclette J.P."/>
        </authorList>
    </citation>
    <scope>NUCLEOTIDE SEQUENCE [LARGE SCALE GENOMIC DNA]</scope>
</reference>
<reference evidence="2 3" key="1">
    <citation type="journal article" date="2013" name="Nat. Genet.">
        <title>The genome of the hydatid tapeworm Echinococcus granulosus.</title>
        <authorList>
            <person name="Zheng H."/>
            <person name="Zhang W."/>
            <person name="Zhang L."/>
            <person name="Zhang Z."/>
            <person name="Li J."/>
            <person name="Lu G."/>
            <person name="Zhu Y."/>
            <person name="Wang Y."/>
            <person name="Huang Y."/>
            <person name="Liu J."/>
            <person name="Kang H."/>
            <person name="Chen J."/>
            <person name="Wang L."/>
            <person name="Chen A."/>
            <person name="Yu S."/>
            <person name="Gao Z."/>
            <person name="Jin L."/>
            <person name="Gu W."/>
            <person name="Wang Z."/>
            <person name="Zhao L."/>
            <person name="Shi B."/>
            <person name="Wen H."/>
            <person name="Lin R."/>
            <person name="Jones M.K."/>
            <person name="Brejova B."/>
            <person name="Vinar T."/>
            <person name="Zhao G."/>
            <person name="McManus D.P."/>
            <person name="Chen Z."/>
            <person name="Zhou Y."/>
            <person name="Wang S."/>
        </authorList>
    </citation>
    <scope>NUCLEOTIDE SEQUENCE [LARGE SCALE GENOMIC DNA]</scope>
</reference>
<dbReference type="KEGG" id="egl:EGR_05422"/>
<accession>U6JD50</accession>
<evidence type="ECO:0000313" key="3">
    <source>
        <dbReference type="Proteomes" id="UP000019149"/>
    </source>
</evidence>
<sequence length="116" mass="13135">MFVKLSTHELGAVNVKVARPKSKPGGCSSHWEVRRRQYYRLVEDDVVDSVDKPHALSNAKSVFLNLMTDFERPRRAECGELIATWSQQRLTDCVSVTVLTMVVSWRSNPTAQQSSL</sequence>
<dbReference type="Proteomes" id="UP000019149">
    <property type="component" value="Unassembled WGS sequence"/>
</dbReference>
<protein>
    <submittedName>
        <fullName evidence="2 5">Uncharacterized protein</fullName>
    </submittedName>
</protein>
<dbReference type="CTD" id="36341137"/>
<keyword evidence="3" id="KW-1185">Reference proteome</keyword>
<dbReference type="Proteomes" id="UP000492820">
    <property type="component" value="Unassembled WGS sequence"/>
</dbReference>
<proteinExistence type="predicted"/>
<evidence type="ECO:0000313" key="4">
    <source>
        <dbReference type="Proteomes" id="UP000492820"/>
    </source>
</evidence>
<dbReference type="WBParaSite" id="EgrG_002023500">
    <property type="protein sequence ID" value="EgrG_002023500"/>
    <property type="gene ID" value="EgrG_002023500"/>
</dbReference>